<dbReference type="InterPro" id="IPR003265">
    <property type="entry name" value="HhH-GPD_domain"/>
</dbReference>
<evidence type="ECO:0000256" key="3">
    <source>
        <dbReference type="ARBA" id="ARBA00022723"/>
    </source>
</evidence>
<dbReference type="PANTHER" id="PTHR10359">
    <property type="entry name" value="A/G-SPECIFIC ADENINE GLYCOSYLASE/ENDONUCLEASE III"/>
    <property type="match status" value="1"/>
</dbReference>
<dbReference type="KEGG" id="tpx:Turpa_2818"/>
<dbReference type="GO" id="GO:0019104">
    <property type="term" value="F:DNA N-glycosylase activity"/>
    <property type="evidence" value="ECO:0007669"/>
    <property type="project" value="UniProtKB-UniRule"/>
</dbReference>
<dbReference type="GO" id="GO:0140078">
    <property type="term" value="F:class I DNA-(apurinic or apyrimidinic site) endonuclease activity"/>
    <property type="evidence" value="ECO:0007669"/>
    <property type="project" value="UniProtKB-EC"/>
</dbReference>
<feature type="binding site" evidence="12">
    <location>
        <position position="200"/>
    </location>
    <ligand>
        <name>[4Fe-4S] cluster</name>
        <dbReference type="ChEBI" id="CHEBI:49883"/>
    </ligand>
</feature>
<keyword evidence="5 12" id="KW-0378">Hydrolase</keyword>
<keyword evidence="4 12" id="KW-0227">DNA damage</keyword>
<evidence type="ECO:0000256" key="12">
    <source>
        <dbReference type="HAMAP-Rule" id="MF_00942"/>
    </source>
</evidence>
<evidence type="ECO:0000256" key="11">
    <source>
        <dbReference type="ARBA" id="ARBA00023295"/>
    </source>
</evidence>
<comment type="function">
    <text evidence="12">DNA repair enzyme that has both DNA N-glycosylase activity and AP-lyase activity. The DNA N-glycosylase activity releases various damaged pyrimidines from DNA by cleaving the N-glycosidic bond, leaving an AP (apurinic/apyrimidinic) site. The AP-lyase activity cleaves the phosphodiester bond 3' to the AP site by a beta-elimination, leaving a 3'-terminal unsaturated sugar and a product with a terminal 5'-phosphate.</text>
</comment>
<dbReference type="FunFam" id="1.10.340.30:FF:000001">
    <property type="entry name" value="Endonuclease III"/>
    <property type="match status" value="1"/>
</dbReference>
<organism evidence="14 15">
    <name type="scientific">Turneriella parva (strain ATCC BAA-1111 / DSM 21527 / NCTC 11395 / H)</name>
    <name type="common">Leptospira parva</name>
    <dbReference type="NCBI Taxonomy" id="869212"/>
    <lineage>
        <taxon>Bacteria</taxon>
        <taxon>Pseudomonadati</taxon>
        <taxon>Spirochaetota</taxon>
        <taxon>Spirochaetia</taxon>
        <taxon>Leptospirales</taxon>
        <taxon>Leptospiraceae</taxon>
        <taxon>Turneriella</taxon>
    </lineage>
</organism>
<dbReference type="InterPro" id="IPR011257">
    <property type="entry name" value="DNA_glycosylase"/>
</dbReference>
<feature type="domain" description="HhH-GPD" evidence="13">
    <location>
        <begin position="43"/>
        <end position="191"/>
    </location>
</feature>
<dbReference type="InterPro" id="IPR004035">
    <property type="entry name" value="Endouclease-III_FeS-bd_BS"/>
</dbReference>
<keyword evidence="14" id="KW-0255">Endonuclease</keyword>
<keyword evidence="11 12" id="KW-0326">Glycosidase</keyword>
<dbReference type="OrthoDB" id="9800977at2"/>
<dbReference type="Pfam" id="PF00730">
    <property type="entry name" value="HhH-GPD"/>
    <property type="match status" value="1"/>
</dbReference>
<keyword evidence="9 12" id="KW-0234">DNA repair</keyword>
<dbReference type="NCBIfam" id="TIGR01083">
    <property type="entry name" value="nth"/>
    <property type="match status" value="1"/>
</dbReference>
<dbReference type="SMART" id="SM00478">
    <property type="entry name" value="ENDO3c"/>
    <property type="match status" value="1"/>
</dbReference>
<evidence type="ECO:0000313" key="14">
    <source>
        <dbReference type="EMBL" id="AFM13457.1"/>
    </source>
</evidence>
<dbReference type="CDD" id="cd00056">
    <property type="entry name" value="ENDO3c"/>
    <property type="match status" value="1"/>
</dbReference>
<dbReference type="EMBL" id="CP002959">
    <property type="protein sequence ID" value="AFM13457.1"/>
    <property type="molecule type" value="Genomic_DNA"/>
</dbReference>
<dbReference type="HAMAP" id="MF_00942">
    <property type="entry name" value="Nth"/>
    <property type="match status" value="1"/>
</dbReference>
<dbReference type="InterPro" id="IPR004036">
    <property type="entry name" value="Endonuclease-III-like_CS2"/>
</dbReference>
<evidence type="ECO:0000256" key="2">
    <source>
        <dbReference type="ARBA" id="ARBA00022485"/>
    </source>
</evidence>
<keyword evidence="10 12" id="KW-0456">Lyase</keyword>
<comment type="cofactor">
    <cofactor evidence="12">
        <name>[4Fe-4S] cluster</name>
        <dbReference type="ChEBI" id="CHEBI:49883"/>
    </cofactor>
    <text evidence="12">Binds 1 [4Fe-4S] cluster.</text>
</comment>
<feature type="binding site" evidence="12">
    <location>
        <position position="193"/>
    </location>
    <ligand>
        <name>[4Fe-4S] cluster</name>
        <dbReference type="ChEBI" id="CHEBI:49883"/>
    </ligand>
</feature>
<dbReference type="Pfam" id="PF00633">
    <property type="entry name" value="HHH"/>
    <property type="match status" value="1"/>
</dbReference>
<gene>
    <name evidence="12" type="primary">nth</name>
    <name evidence="14" type="ordered locus">Turpa_2818</name>
</gene>
<dbReference type="EC" id="4.2.99.18" evidence="12"/>
<keyword evidence="6 12" id="KW-0408">Iron</keyword>
<dbReference type="Gene3D" id="1.10.1670.10">
    <property type="entry name" value="Helix-hairpin-Helix base-excision DNA repair enzymes (C-terminal)"/>
    <property type="match status" value="1"/>
</dbReference>
<keyword evidence="14" id="KW-0540">Nuclease</keyword>
<evidence type="ECO:0000313" key="15">
    <source>
        <dbReference type="Proteomes" id="UP000006048"/>
    </source>
</evidence>
<dbReference type="Gene3D" id="1.10.340.30">
    <property type="entry name" value="Hypothetical protein, domain 2"/>
    <property type="match status" value="1"/>
</dbReference>
<name>I4B850_TURPD</name>
<feature type="binding site" evidence="12">
    <location>
        <position position="209"/>
    </location>
    <ligand>
        <name>[4Fe-4S] cluster</name>
        <dbReference type="ChEBI" id="CHEBI:49883"/>
    </ligand>
</feature>
<dbReference type="GO" id="GO:0051539">
    <property type="term" value="F:4 iron, 4 sulfur cluster binding"/>
    <property type="evidence" value="ECO:0007669"/>
    <property type="project" value="UniProtKB-UniRule"/>
</dbReference>
<dbReference type="AlphaFoldDB" id="I4B850"/>
<keyword evidence="3 12" id="KW-0479">Metal-binding</keyword>
<dbReference type="PROSITE" id="PS01155">
    <property type="entry name" value="ENDONUCLEASE_III_2"/>
    <property type="match status" value="1"/>
</dbReference>
<evidence type="ECO:0000256" key="4">
    <source>
        <dbReference type="ARBA" id="ARBA00022763"/>
    </source>
</evidence>
<evidence type="ECO:0000256" key="7">
    <source>
        <dbReference type="ARBA" id="ARBA00023014"/>
    </source>
</evidence>
<dbReference type="SMART" id="SM00525">
    <property type="entry name" value="FES"/>
    <property type="match status" value="1"/>
</dbReference>
<dbReference type="GO" id="GO:0006285">
    <property type="term" value="P:base-excision repair, AP site formation"/>
    <property type="evidence" value="ECO:0007669"/>
    <property type="project" value="TreeGrafter"/>
</dbReference>
<dbReference type="PANTHER" id="PTHR10359:SF18">
    <property type="entry name" value="ENDONUCLEASE III"/>
    <property type="match status" value="1"/>
</dbReference>
<dbReference type="RefSeq" id="WP_014803959.1">
    <property type="nucleotide sequence ID" value="NC_018020.1"/>
</dbReference>
<accession>I4B850</accession>
<dbReference type="GO" id="GO:0003677">
    <property type="term" value="F:DNA binding"/>
    <property type="evidence" value="ECO:0007669"/>
    <property type="project" value="UniProtKB-UniRule"/>
</dbReference>
<evidence type="ECO:0000256" key="8">
    <source>
        <dbReference type="ARBA" id="ARBA00023125"/>
    </source>
</evidence>
<dbReference type="InterPro" id="IPR023170">
    <property type="entry name" value="HhH_base_excis_C"/>
</dbReference>
<dbReference type="FunFam" id="1.10.1670.10:FF:000001">
    <property type="entry name" value="Endonuclease III"/>
    <property type="match status" value="1"/>
</dbReference>
<dbReference type="InterPro" id="IPR003651">
    <property type="entry name" value="Endonuclease3_FeS-loop_motif"/>
</dbReference>
<reference evidence="14 15" key="1">
    <citation type="submission" date="2012-06" db="EMBL/GenBank/DDBJ databases">
        <title>The complete chromosome of genome of Turneriella parva DSM 21527.</title>
        <authorList>
            <consortium name="US DOE Joint Genome Institute (JGI-PGF)"/>
            <person name="Lucas S."/>
            <person name="Han J."/>
            <person name="Lapidus A."/>
            <person name="Bruce D."/>
            <person name="Goodwin L."/>
            <person name="Pitluck S."/>
            <person name="Peters L."/>
            <person name="Kyrpides N."/>
            <person name="Mavromatis K."/>
            <person name="Ivanova N."/>
            <person name="Mikhailova N."/>
            <person name="Chertkov O."/>
            <person name="Detter J.C."/>
            <person name="Tapia R."/>
            <person name="Han C."/>
            <person name="Land M."/>
            <person name="Hauser L."/>
            <person name="Markowitz V."/>
            <person name="Cheng J.-F."/>
            <person name="Hugenholtz P."/>
            <person name="Woyke T."/>
            <person name="Wu D."/>
            <person name="Gronow S."/>
            <person name="Wellnitz S."/>
            <person name="Brambilla E."/>
            <person name="Klenk H.-P."/>
            <person name="Eisen J.A."/>
        </authorList>
    </citation>
    <scope>NUCLEOTIDE SEQUENCE [LARGE SCALE GENOMIC DNA]</scope>
    <source>
        <strain evidence="15">ATCC BAA-1111 / DSM 21527 / NCTC 11395 / H</strain>
    </source>
</reference>
<keyword evidence="8 12" id="KW-0238">DNA-binding</keyword>
<feature type="binding site" evidence="12">
    <location>
        <position position="203"/>
    </location>
    <ligand>
        <name>[4Fe-4S] cluster</name>
        <dbReference type="ChEBI" id="CHEBI:49883"/>
    </ligand>
</feature>
<evidence type="ECO:0000256" key="10">
    <source>
        <dbReference type="ARBA" id="ARBA00023239"/>
    </source>
</evidence>
<sequence length="216" mass="23987">MTAETKVRQLAKKVFKALEAEFGRPACPLNFRSTEQLAVAVILSAQCTDERVNLVTPALFERYADMPALAAAPVEELEKLIYSTGFYRNKAKNIKALAEILVRDHAGLVPEDFATLTKLPGIGRKTANVIMAEAFGKAPGITVDTHVKRIAKLLGFTRSDNAVVVERELMQIFEPALWRDLPLLLIFHGRRTCIARRPRCSECTLRKICPSAKPAQ</sequence>
<evidence type="ECO:0000256" key="5">
    <source>
        <dbReference type="ARBA" id="ARBA00022801"/>
    </source>
</evidence>
<dbReference type="HOGENOM" id="CLU_012862_3_3_12"/>
<evidence type="ECO:0000259" key="13">
    <source>
        <dbReference type="SMART" id="SM00478"/>
    </source>
</evidence>
<proteinExistence type="inferred from homology"/>
<dbReference type="SUPFAM" id="SSF48150">
    <property type="entry name" value="DNA-glycosylase"/>
    <property type="match status" value="1"/>
</dbReference>
<dbReference type="PATRIC" id="fig|869212.3.peg.2839"/>
<comment type="catalytic activity">
    <reaction evidence="12">
        <text>2'-deoxyribonucleotide-(2'-deoxyribose 5'-phosphate)-2'-deoxyribonucleotide-DNA = a 3'-end 2'-deoxyribonucleotide-(2,3-dehydro-2,3-deoxyribose 5'-phosphate)-DNA + a 5'-end 5'-phospho-2'-deoxyribonucleoside-DNA + H(+)</text>
        <dbReference type="Rhea" id="RHEA:66592"/>
        <dbReference type="Rhea" id="RHEA-COMP:13180"/>
        <dbReference type="Rhea" id="RHEA-COMP:16897"/>
        <dbReference type="Rhea" id="RHEA-COMP:17067"/>
        <dbReference type="ChEBI" id="CHEBI:15378"/>
        <dbReference type="ChEBI" id="CHEBI:136412"/>
        <dbReference type="ChEBI" id="CHEBI:157695"/>
        <dbReference type="ChEBI" id="CHEBI:167181"/>
        <dbReference type="EC" id="4.2.99.18"/>
    </reaction>
</comment>
<evidence type="ECO:0000256" key="6">
    <source>
        <dbReference type="ARBA" id="ARBA00023004"/>
    </source>
</evidence>
<dbReference type="GO" id="GO:0046872">
    <property type="term" value="F:metal ion binding"/>
    <property type="evidence" value="ECO:0007669"/>
    <property type="project" value="UniProtKB-KW"/>
</dbReference>
<dbReference type="STRING" id="869212.Turpa_2818"/>
<evidence type="ECO:0000256" key="9">
    <source>
        <dbReference type="ARBA" id="ARBA00023204"/>
    </source>
</evidence>
<dbReference type="PIRSF" id="PIRSF001435">
    <property type="entry name" value="Nth"/>
    <property type="match status" value="1"/>
</dbReference>
<dbReference type="PROSITE" id="PS00764">
    <property type="entry name" value="ENDONUCLEASE_III_1"/>
    <property type="match status" value="1"/>
</dbReference>
<comment type="similarity">
    <text evidence="1 12">Belongs to the Nth/MutY family.</text>
</comment>
<dbReference type="InterPro" id="IPR000445">
    <property type="entry name" value="HhH_motif"/>
</dbReference>
<keyword evidence="2 12" id="KW-0004">4Fe-4S</keyword>
<keyword evidence="15" id="KW-1185">Reference proteome</keyword>
<dbReference type="Proteomes" id="UP000006048">
    <property type="component" value="Chromosome"/>
</dbReference>
<evidence type="ECO:0000256" key="1">
    <source>
        <dbReference type="ARBA" id="ARBA00008343"/>
    </source>
</evidence>
<protein>
    <recommendedName>
        <fullName evidence="12">Endonuclease III</fullName>
        <ecNumber evidence="12">4.2.99.18</ecNumber>
    </recommendedName>
    <alternativeName>
        <fullName evidence="12">DNA-(apurinic or apyrimidinic site) lyase</fullName>
    </alternativeName>
</protein>
<keyword evidence="7 12" id="KW-0411">Iron-sulfur</keyword>
<dbReference type="InterPro" id="IPR005759">
    <property type="entry name" value="Nth"/>
</dbReference>